<reference evidence="1 2" key="1">
    <citation type="journal article" date="2013" name="Nature">
        <title>The genomes of four tapeworm species reveal adaptations to parasitism.</title>
        <authorList>
            <person name="Tsai I.J."/>
            <person name="Zarowiecki M."/>
            <person name="Holroyd N."/>
            <person name="Garciarrubio A."/>
            <person name="Sanchez-Flores A."/>
            <person name="Brooks K.L."/>
            <person name="Tracey A."/>
            <person name="Bobes R.J."/>
            <person name="Fragoso G."/>
            <person name="Sciutto E."/>
            <person name="Aslett M."/>
            <person name="Beasley H."/>
            <person name="Bennett H.M."/>
            <person name="Cai J."/>
            <person name="Camicia F."/>
            <person name="Clark R."/>
            <person name="Cucher M."/>
            <person name="De Silva N."/>
            <person name="Day T.A."/>
            <person name="Deplazes P."/>
            <person name="Estrada K."/>
            <person name="Fernandez C."/>
            <person name="Holland P.W."/>
            <person name="Hou J."/>
            <person name="Hu S."/>
            <person name="Huckvale T."/>
            <person name="Hung S.S."/>
            <person name="Kamenetzky L."/>
            <person name="Keane J.A."/>
            <person name="Kiss F."/>
            <person name="Koziol U."/>
            <person name="Lambert O."/>
            <person name="Liu K."/>
            <person name="Luo X."/>
            <person name="Luo Y."/>
            <person name="Macchiaroli N."/>
            <person name="Nichol S."/>
            <person name="Paps J."/>
            <person name="Parkinson J."/>
            <person name="Pouchkina-Stantcheva N."/>
            <person name="Riddiford N."/>
            <person name="Rosenzvit M."/>
            <person name="Salinas G."/>
            <person name="Wasmuth J.D."/>
            <person name="Zamanian M."/>
            <person name="Zheng Y."/>
            <person name="Cai X."/>
            <person name="Soberon X."/>
            <person name="Olson P.D."/>
            <person name="Laclette J.P."/>
            <person name="Brehm K."/>
            <person name="Berriman M."/>
            <person name="Garciarrubio A."/>
            <person name="Bobes R.J."/>
            <person name="Fragoso G."/>
            <person name="Sanchez-Flores A."/>
            <person name="Estrada K."/>
            <person name="Cevallos M.A."/>
            <person name="Morett E."/>
            <person name="Gonzalez V."/>
            <person name="Portillo T."/>
            <person name="Ochoa-Leyva A."/>
            <person name="Jose M.V."/>
            <person name="Sciutto E."/>
            <person name="Landa A."/>
            <person name="Jimenez L."/>
            <person name="Valdes V."/>
            <person name="Carrero J.C."/>
            <person name="Larralde C."/>
            <person name="Morales-Montor J."/>
            <person name="Limon-Lason J."/>
            <person name="Soberon X."/>
            <person name="Laclette J.P."/>
        </authorList>
    </citation>
    <scope>NUCLEOTIDE SEQUENCE [LARGE SCALE GENOMIC DNA]</scope>
</reference>
<dbReference type="EMBL" id="LK028775">
    <property type="protein sequence ID" value="CDS25185.1"/>
    <property type="molecule type" value="Genomic_DNA"/>
</dbReference>
<evidence type="ECO:0000313" key="1">
    <source>
        <dbReference type="EMBL" id="CDS25185.1"/>
    </source>
</evidence>
<evidence type="ECO:0000313" key="3">
    <source>
        <dbReference type="WBParaSite" id="EgrG_000392700"/>
    </source>
</evidence>
<accession>A0A068X588</accession>
<evidence type="ECO:0000313" key="2">
    <source>
        <dbReference type="Proteomes" id="UP000492820"/>
    </source>
</evidence>
<dbReference type="OrthoDB" id="6258150at2759"/>
<dbReference type="AlphaFoldDB" id="A0A068X588"/>
<reference evidence="1" key="2">
    <citation type="submission" date="2014-06" db="EMBL/GenBank/DDBJ databases">
        <authorList>
            <person name="Aslett M."/>
        </authorList>
    </citation>
    <scope>NUCLEOTIDE SEQUENCE</scope>
</reference>
<dbReference type="Proteomes" id="UP000492820">
    <property type="component" value="Unassembled WGS sequence"/>
</dbReference>
<gene>
    <name evidence="1" type="ORF">EgrG_000392700</name>
</gene>
<protein>
    <submittedName>
        <fullName evidence="3">CUB domain-containing protein</fullName>
    </submittedName>
</protein>
<name>A0A068X588_ECHGR</name>
<proteinExistence type="predicted"/>
<sequence length="141" mass="16188">MTVTTQCKNRLFMNVISLSQWIMPSRTNRELQHTGLPLSHGWIQMETTLLFLLALVSMPLVAIPKELVGEVKLSFFFESEDGRLPQGQTCDPWPYTSCDIYLTICVTSQDPATYTSIGPVCGWTQTLDRQRLHFPYERLFL</sequence>
<reference evidence="3" key="3">
    <citation type="submission" date="2020-10" db="UniProtKB">
        <authorList>
            <consortium name="WormBaseParasite"/>
        </authorList>
    </citation>
    <scope>IDENTIFICATION</scope>
</reference>
<dbReference type="WBParaSite" id="EgrG_000392700">
    <property type="protein sequence ID" value="EgrG_000392700"/>
    <property type="gene ID" value="EgrG_000392700"/>
</dbReference>
<organism evidence="1">
    <name type="scientific">Echinococcus granulosus</name>
    <name type="common">Hydatid tapeworm</name>
    <dbReference type="NCBI Taxonomy" id="6210"/>
    <lineage>
        <taxon>Eukaryota</taxon>
        <taxon>Metazoa</taxon>
        <taxon>Spiralia</taxon>
        <taxon>Lophotrochozoa</taxon>
        <taxon>Platyhelminthes</taxon>
        <taxon>Cestoda</taxon>
        <taxon>Eucestoda</taxon>
        <taxon>Cyclophyllidea</taxon>
        <taxon>Taeniidae</taxon>
        <taxon>Echinococcus</taxon>
        <taxon>Echinococcus granulosus group</taxon>
    </lineage>
</organism>